<dbReference type="AlphaFoldDB" id="A0A7E4VHT8"/>
<feature type="transmembrane region" description="Helical" evidence="2">
    <location>
        <begin position="93"/>
        <end position="114"/>
    </location>
</feature>
<feature type="compositionally biased region" description="Polar residues" evidence="1">
    <location>
        <begin position="191"/>
        <end position="200"/>
    </location>
</feature>
<name>A0A7E4VHT8_PANRE</name>
<feature type="region of interest" description="Disordered" evidence="1">
    <location>
        <begin position="552"/>
        <end position="606"/>
    </location>
</feature>
<protein>
    <submittedName>
        <fullName evidence="4">Death domain-containing protein</fullName>
    </submittedName>
</protein>
<evidence type="ECO:0000256" key="2">
    <source>
        <dbReference type="SAM" id="Phobius"/>
    </source>
</evidence>
<dbReference type="WBParaSite" id="Pan_g20993.t1">
    <property type="protein sequence ID" value="Pan_g20993.t1"/>
    <property type="gene ID" value="Pan_g20993"/>
</dbReference>
<feature type="compositionally biased region" description="Basic residues" evidence="1">
    <location>
        <begin position="219"/>
        <end position="239"/>
    </location>
</feature>
<reference evidence="4" key="2">
    <citation type="submission" date="2020-10" db="UniProtKB">
        <authorList>
            <consortium name="WormBaseParasite"/>
        </authorList>
    </citation>
    <scope>IDENTIFICATION</scope>
</reference>
<accession>A0A7E4VHT8</accession>
<organism evidence="3 4">
    <name type="scientific">Panagrellus redivivus</name>
    <name type="common">Microworm</name>
    <dbReference type="NCBI Taxonomy" id="6233"/>
    <lineage>
        <taxon>Eukaryota</taxon>
        <taxon>Metazoa</taxon>
        <taxon>Ecdysozoa</taxon>
        <taxon>Nematoda</taxon>
        <taxon>Chromadorea</taxon>
        <taxon>Rhabditida</taxon>
        <taxon>Tylenchina</taxon>
        <taxon>Panagrolaimomorpha</taxon>
        <taxon>Panagrolaimoidea</taxon>
        <taxon>Panagrolaimidae</taxon>
        <taxon>Panagrellus</taxon>
    </lineage>
</organism>
<evidence type="ECO:0000313" key="3">
    <source>
        <dbReference type="Proteomes" id="UP000492821"/>
    </source>
</evidence>
<reference evidence="3" key="1">
    <citation type="journal article" date="2013" name="Genetics">
        <title>The draft genome and transcriptome of Panagrellus redivivus are shaped by the harsh demands of a free-living lifestyle.</title>
        <authorList>
            <person name="Srinivasan J."/>
            <person name="Dillman A.R."/>
            <person name="Macchietto M.G."/>
            <person name="Heikkinen L."/>
            <person name="Lakso M."/>
            <person name="Fracchia K.M."/>
            <person name="Antoshechkin I."/>
            <person name="Mortazavi A."/>
            <person name="Wong G."/>
            <person name="Sternberg P.W."/>
        </authorList>
    </citation>
    <scope>NUCLEOTIDE SEQUENCE [LARGE SCALE GENOMIC DNA]</scope>
    <source>
        <strain evidence="3">MT8872</strain>
    </source>
</reference>
<feature type="compositionally biased region" description="Basic and acidic residues" evidence="1">
    <location>
        <begin position="240"/>
        <end position="249"/>
    </location>
</feature>
<feature type="compositionally biased region" description="Basic residues" evidence="1">
    <location>
        <begin position="596"/>
        <end position="606"/>
    </location>
</feature>
<keyword evidence="2" id="KW-1133">Transmembrane helix</keyword>
<dbReference type="Proteomes" id="UP000492821">
    <property type="component" value="Unassembled WGS sequence"/>
</dbReference>
<feature type="compositionally biased region" description="Basic and acidic residues" evidence="1">
    <location>
        <begin position="582"/>
        <end position="595"/>
    </location>
</feature>
<feature type="compositionally biased region" description="Pro residues" evidence="1">
    <location>
        <begin position="156"/>
        <end position="169"/>
    </location>
</feature>
<feature type="compositionally biased region" description="Basic and acidic residues" evidence="1">
    <location>
        <begin position="207"/>
        <end position="218"/>
    </location>
</feature>
<evidence type="ECO:0000256" key="1">
    <source>
        <dbReference type="SAM" id="MobiDB-lite"/>
    </source>
</evidence>
<evidence type="ECO:0000313" key="4">
    <source>
        <dbReference type="WBParaSite" id="Pan_g20993.t1"/>
    </source>
</evidence>
<proteinExistence type="predicted"/>
<feature type="region of interest" description="Disordered" evidence="1">
    <location>
        <begin position="124"/>
        <end position="249"/>
    </location>
</feature>
<sequence>MQILKTQNAFQQIKSKPQNAKLIFPLLWGPHGSKILGTALFILLTLFQVEVMLNVHRLTPWLLLTLIILVEKPTKVAADFKEFPKRLTWPEKIVIIAIFVLAFILIILVITFIIKQCICSRKSTDPPGPVVTNHPEAPPETSVSGGGAGGGESPNHPLPPNPVTEPPSNRPATPRLPQSAEPAVPPPSIDVSKSTSQVQQPPDPDEDLKSAKGSEASRSKSKKSRKSKKSHKSQKLKHTKSVEKEVEKEVEKPALALLEKQLVLESCKDAPSLEVTLRHGLPSGMEATKDGTLDDEELKTTREDEITGMPTQKLALPKCTLYKVQPQIEDAWSVLEYIKNNRIAVKPLKESDSDCDEIRNFEHPDCKKMVETLQKTYESKNPNPTQPEEIAPHHMSVLVCVNKLGKLSKQAEYEATKRQTKISKDNEFIISPETRAWLQEPQTTTLQRHAVYALELKSLFTFNSSATEMKEKLSGYPVSILYFYVLRNDVPLWIRIQALELLRIKALPFLYAPIAIINALPHPFHAIMMAATENPQVVNDEKWFLFNESAAGSADQARKPRSREKIVGSKSKTKSVTQDPAPDNKDKKSKDGSMKEKKKRTLDKSR</sequence>
<keyword evidence="3" id="KW-1185">Reference proteome</keyword>
<keyword evidence="2" id="KW-0472">Membrane</keyword>
<keyword evidence="2" id="KW-0812">Transmembrane</keyword>